<dbReference type="PANTHER" id="PTHR11280">
    <property type="entry name" value="GLUCOSAMINE-6-PHOSPHATE ISOMERASE"/>
    <property type="match status" value="1"/>
</dbReference>
<dbReference type="EC" id="3.1.1.31" evidence="3"/>
<comment type="caution">
    <text evidence="3">The sequence shown here is derived from an EMBL/GenBank/DDBJ whole genome shotgun (WGS) entry which is preliminary data.</text>
</comment>
<dbReference type="PANTHER" id="PTHR11280:SF6">
    <property type="entry name" value="GLUCOSAMINE-6-PHOSPHATE ISOMERASE NAGB"/>
    <property type="match status" value="1"/>
</dbReference>
<dbReference type="SUPFAM" id="SSF100950">
    <property type="entry name" value="NagB/RpiA/CoA transferase-like"/>
    <property type="match status" value="1"/>
</dbReference>
<accession>A0ABW2C6Z3</accession>
<dbReference type="Proteomes" id="UP001596337">
    <property type="component" value="Unassembled WGS sequence"/>
</dbReference>
<evidence type="ECO:0000313" key="4">
    <source>
        <dbReference type="Proteomes" id="UP001596337"/>
    </source>
</evidence>
<sequence>MSTKAETSMTVVREPTRAAMGQRAGTHAGQILRAALRNGGRARVMLAAAPSQSATLAALARAEGIDWARVELFHMDEYVGLPPGAPQGFATWLVTNFVRHTPDATFHRIDPGTDPYAEAERYKVLLGTEPFDLVLLGLGVNGHLAFNDPPADFDDPMGVRVVTLDTASRRQQVEEGHFATLDDVPTTAVTVTIPRLLNADVVIASVPGRAKRIAVRQTLGEAIGPMHPGTALRRHPGVTLYLDAEADPR</sequence>
<keyword evidence="4" id="KW-1185">Reference proteome</keyword>
<dbReference type="GO" id="GO:0017057">
    <property type="term" value="F:6-phosphogluconolactonase activity"/>
    <property type="evidence" value="ECO:0007669"/>
    <property type="project" value="UniProtKB-EC"/>
</dbReference>
<organism evidence="3 4">
    <name type="scientific">Haloechinothrix salitolerans</name>
    <dbReference type="NCBI Taxonomy" id="926830"/>
    <lineage>
        <taxon>Bacteria</taxon>
        <taxon>Bacillati</taxon>
        <taxon>Actinomycetota</taxon>
        <taxon>Actinomycetes</taxon>
        <taxon>Pseudonocardiales</taxon>
        <taxon>Pseudonocardiaceae</taxon>
        <taxon>Haloechinothrix</taxon>
    </lineage>
</organism>
<dbReference type="InterPro" id="IPR006148">
    <property type="entry name" value="Glc/Gal-6P_isomerase"/>
</dbReference>
<proteinExistence type="predicted"/>
<evidence type="ECO:0000259" key="2">
    <source>
        <dbReference type="Pfam" id="PF01182"/>
    </source>
</evidence>
<protein>
    <submittedName>
        <fullName evidence="3">6-phosphogluconolactonase</fullName>
        <ecNumber evidence="3">3.1.1.31</ecNumber>
    </submittedName>
</protein>
<reference evidence="4" key="1">
    <citation type="journal article" date="2019" name="Int. J. Syst. Evol. Microbiol.">
        <title>The Global Catalogue of Microorganisms (GCM) 10K type strain sequencing project: providing services to taxonomists for standard genome sequencing and annotation.</title>
        <authorList>
            <consortium name="The Broad Institute Genomics Platform"/>
            <consortium name="The Broad Institute Genome Sequencing Center for Infectious Disease"/>
            <person name="Wu L."/>
            <person name="Ma J."/>
        </authorList>
    </citation>
    <scope>NUCLEOTIDE SEQUENCE [LARGE SCALE GENOMIC DNA]</scope>
    <source>
        <strain evidence="4">KCTC 32255</strain>
    </source>
</reference>
<keyword evidence="1" id="KW-0119">Carbohydrate metabolism</keyword>
<gene>
    <name evidence="3" type="ORF">ACFQGD_25920</name>
</gene>
<evidence type="ECO:0000313" key="3">
    <source>
        <dbReference type="EMBL" id="MFC6870574.1"/>
    </source>
</evidence>
<dbReference type="Gene3D" id="3.40.50.1360">
    <property type="match status" value="1"/>
</dbReference>
<dbReference type="InterPro" id="IPR004547">
    <property type="entry name" value="Glucosamine6P_isomerase"/>
</dbReference>
<dbReference type="InterPro" id="IPR037171">
    <property type="entry name" value="NagB/RpiA_transferase-like"/>
</dbReference>
<feature type="domain" description="Glucosamine/galactosamine-6-phosphate isomerase" evidence="2">
    <location>
        <begin position="16"/>
        <end position="233"/>
    </location>
</feature>
<name>A0ABW2C6Z3_9PSEU</name>
<evidence type="ECO:0000256" key="1">
    <source>
        <dbReference type="ARBA" id="ARBA00023277"/>
    </source>
</evidence>
<dbReference type="RefSeq" id="WP_345402313.1">
    <property type="nucleotide sequence ID" value="NZ_BAABLA010000110.1"/>
</dbReference>
<dbReference type="EMBL" id="JBHSXX010000001">
    <property type="protein sequence ID" value="MFC6870574.1"/>
    <property type="molecule type" value="Genomic_DNA"/>
</dbReference>
<keyword evidence="3" id="KW-0378">Hydrolase</keyword>
<dbReference type="Pfam" id="PF01182">
    <property type="entry name" value="Glucosamine_iso"/>
    <property type="match status" value="1"/>
</dbReference>